<dbReference type="EC" id="5.4.99.62" evidence="2 6"/>
<dbReference type="Proteomes" id="UP000518878">
    <property type="component" value="Unassembled WGS sequence"/>
</dbReference>
<comment type="subunit">
    <text evidence="6">Homodecamer.</text>
</comment>
<keyword evidence="3 6" id="KW-0963">Cytoplasm</keyword>
<comment type="catalytic activity">
    <reaction evidence="1 6">
        <text>beta-D-ribopyranose = beta-D-ribofuranose</text>
        <dbReference type="Rhea" id="RHEA:25432"/>
        <dbReference type="ChEBI" id="CHEBI:27476"/>
        <dbReference type="ChEBI" id="CHEBI:47002"/>
        <dbReference type="EC" id="5.4.99.62"/>
    </reaction>
</comment>
<dbReference type="AlphaFoldDB" id="A0A7X5TQI3"/>
<dbReference type="Pfam" id="PF05025">
    <property type="entry name" value="RbsD_FucU"/>
    <property type="match status" value="1"/>
</dbReference>
<dbReference type="SUPFAM" id="SSF102546">
    <property type="entry name" value="RbsD-like"/>
    <property type="match status" value="1"/>
</dbReference>
<name>A0A7X5TQI3_9GAMM</name>
<dbReference type="InterPro" id="IPR007721">
    <property type="entry name" value="RbsD_FucU"/>
</dbReference>
<evidence type="ECO:0000256" key="5">
    <source>
        <dbReference type="ARBA" id="ARBA00023277"/>
    </source>
</evidence>
<sequence>MRRNGLLHAELNRVVAAMGHTDTLVIGDVGLPVPPGVPCIDLAVLPGTPPFATVFEAVYAELAVERVTMASEIHAKNRAMVALGERLRNDGVGVDEVPHDELKRLSARAVAIVRTGETSPYANVILHAGVTFR</sequence>
<dbReference type="HAMAP" id="MF_01661">
    <property type="entry name" value="D_rib_pyranase"/>
    <property type="match status" value="1"/>
</dbReference>
<dbReference type="PANTHER" id="PTHR37831:SF1">
    <property type="entry name" value="D-RIBOSE PYRANASE"/>
    <property type="match status" value="1"/>
</dbReference>
<evidence type="ECO:0000256" key="1">
    <source>
        <dbReference type="ARBA" id="ARBA00000223"/>
    </source>
</evidence>
<evidence type="ECO:0000256" key="2">
    <source>
        <dbReference type="ARBA" id="ARBA00012862"/>
    </source>
</evidence>
<evidence type="ECO:0000313" key="8">
    <source>
        <dbReference type="Proteomes" id="UP000518878"/>
    </source>
</evidence>
<feature type="binding site" evidence="6">
    <location>
        <begin position="121"/>
        <end position="123"/>
    </location>
    <ligand>
        <name>substrate</name>
    </ligand>
</feature>
<dbReference type="GO" id="GO:0005829">
    <property type="term" value="C:cytosol"/>
    <property type="evidence" value="ECO:0007669"/>
    <property type="project" value="TreeGrafter"/>
</dbReference>
<accession>A0A7X5TQI3</accession>
<feature type="binding site" evidence="6">
    <location>
        <position position="99"/>
    </location>
    <ligand>
        <name>substrate</name>
    </ligand>
</feature>
<dbReference type="GO" id="GO:0019303">
    <property type="term" value="P:D-ribose catabolic process"/>
    <property type="evidence" value="ECO:0007669"/>
    <property type="project" value="UniProtKB-UniRule"/>
</dbReference>
<comment type="subcellular location">
    <subcellularLocation>
        <location evidence="6">Cytoplasm</location>
    </subcellularLocation>
</comment>
<dbReference type="RefSeq" id="WP_166700211.1">
    <property type="nucleotide sequence ID" value="NZ_JAAQTL010000001.1"/>
</dbReference>
<dbReference type="GO" id="GO:0016872">
    <property type="term" value="F:intramolecular lyase activity"/>
    <property type="evidence" value="ECO:0007669"/>
    <property type="project" value="UniProtKB-UniRule"/>
</dbReference>
<comment type="similarity">
    <text evidence="6">Belongs to the RbsD / FucU family. RbsD subfamily.</text>
</comment>
<comment type="pathway">
    <text evidence="6">Carbohydrate metabolism; D-ribose degradation; D-ribose 5-phosphate from beta-D-ribopyranose: step 1/2.</text>
</comment>
<evidence type="ECO:0000313" key="7">
    <source>
        <dbReference type="EMBL" id="NID16576.1"/>
    </source>
</evidence>
<dbReference type="NCBIfam" id="NF008761">
    <property type="entry name" value="PRK11797.1"/>
    <property type="match status" value="1"/>
</dbReference>
<keyword evidence="8" id="KW-1185">Reference proteome</keyword>
<dbReference type="InterPro" id="IPR023750">
    <property type="entry name" value="RbsD-like_sf"/>
</dbReference>
<proteinExistence type="inferred from homology"/>
<gene>
    <name evidence="6 7" type="primary">rbsD</name>
    <name evidence="7" type="ORF">HBF32_13980</name>
</gene>
<evidence type="ECO:0000256" key="6">
    <source>
        <dbReference type="HAMAP-Rule" id="MF_01661"/>
    </source>
</evidence>
<evidence type="ECO:0000256" key="4">
    <source>
        <dbReference type="ARBA" id="ARBA00023235"/>
    </source>
</evidence>
<dbReference type="GO" id="GO:0062193">
    <property type="term" value="F:D-ribose pyranase activity"/>
    <property type="evidence" value="ECO:0007669"/>
    <property type="project" value="UniProtKB-EC"/>
</dbReference>
<dbReference type="GO" id="GO:0048029">
    <property type="term" value="F:monosaccharide binding"/>
    <property type="evidence" value="ECO:0007669"/>
    <property type="project" value="InterPro"/>
</dbReference>
<dbReference type="UniPathway" id="UPA00916">
    <property type="reaction ID" value="UER00888"/>
</dbReference>
<reference evidence="7 8" key="1">
    <citation type="journal article" date="2006" name="Int. J. Syst. Evol. Microbiol.">
        <title>Dyella yeojuensis sp. nov., isolated from greenhouse soil in Korea.</title>
        <authorList>
            <person name="Kim B.Y."/>
            <person name="Weon H.Y."/>
            <person name="Lee K.H."/>
            <person name="Seok S.J."/>
            <person name="Kwon S.W."/>
            <person name="Go S.J."/>
            <person name="Stackebrandt E."/>
        </authorList>
    </citation>
    <scope>NUCLEOTIDE SEQUENCE [LARGE SCALE GENOMIC DNA]</scope>
    <source>
        <strain evidence="7 8">DSM 17673</strain>
    </source>
</reference>
<dbReference type="PANTHER" id="PTHR37831">
    <property type="entry name" value="D-RIBOSE PYRANASE"/>
    <property type="match status" value="1"/>
</dbReference>
<keyword evidence="4 6" id="KW-0413">Isomerase</keyword>
<feature type="binding site" evidence="6">
    <location>
        <position position="28"/>
    </location>
    <ligand>
        <name>substrate</name>
    </ligand>
</feature>
<feature type="active site" description="Proton donor" evidence="6">
    <location>
        <position position="20"/>
    </location>
</feature>
<dbReference type="InterPro" id="IPR023064">
    <property type="entry name" value="D-ribose_pyranase"/>
</dbReference>
<keyword evidence="5 6" id="KW-0119">Carbohydrate metabolism</keyword>
<protein>
    <recommendedName>
        <fullName evidence="2 6">D-ribose pyranase</fullName>
        <ecNumber evidence="2 6">5.4.99.62</ecNumber>
    </recommendedName>
</protein>
<comment type="function">
    <text evidence="6">Catalyzes the interconversion of beta-pyran and beta-furan forms of D-ribose.</text>
</comment>
<organism evidence="7 8">
    <name type="scientific">Luteibacter yeojuensis</name>
    <dbReference type="NCBI Taxonomy" id="345309"/>
    <lineage>
        <taxon>Bacteria</taxon>
        <taxon>Pseudomonadati</taxon>
        <taxon>Pseudomonadota</taxon>
        <taxon>Gammaproteobacteria</taxon>
        <taxon>Lysobacterales</taxon>
        <taxon>Rhodanobacteraceae</taxon>
        <taxon>Luteibacter</taxon>
    </lineage>
</organism>
<comment type="caution">
    <text evidence="7">The sequence shown here is derived from an EMBL/GenBank/DDBJ whole genome shotgun (WGS) entry which is preliminary data.</text>
</comment>
<evidence type="ECO:0000256" key="3">
    <source>
        <dbReference type="ARBA" id="ARBA00022490"/>
    </source>
</evidence>
<dbReference type="Gene3D" id="3.40.1650.10">
    <property type="entry name" value="RbsD-like domain"/>
    <property type="match status" value="1"/>
</dbReference>
<dbReference type="EMBL" id="JAAQTL010000001">
    <property type="protein sequence ID" value="NID16576.1"/>
    <property type="molecule type" value="Genomic_DNA"/>
</dbReference>